<name>A0A7V8NQ69_9BACT</name>
<sequence>MRVLAVETLEALQQYVGKEIGVSEWLAVTQERINQFAEATEDHQWIHVDPERARRESPYHATIAHGFLTL</sequence>
<evidence type="ECO:0000313" key="3">
    <source>
        <dbReference type="Proteomes" id="UP000567293"/>
    </source>
</evidence>
<feature type="non-terminal residue" evidence="2">
    <location>
        <position position="70"/>
    </location>
</feature>
<proteinExistence type="predicted"/>
<gene>
    <name evidence="2" type="ORF">HRJ53_11055</name>
</gene>
<evidence type="ECO:0000313" key="2">
    <source>
        <dbReference type="EMBL" id="MBA0085524.1"/>
    </source>
</evidence>
<evidence type="ECO:0000259" key="1">
    <source>
        <dbReference type="Pfam" id="PF01575"/>
    </source>
</evidence>
<dbReference type="InterPro" id="IPR002539">
    <property type="entry name" value="MaoC-like_dom"/>
</dbReference>
<organism evidence="2 3">
    <name type="scientific">Candidatus Acidiferrum panamense</name>
    <dbReference type="NCBI Taxonomy" id="2741543"/>
    <lineage>
        <taxon>Bacteria</taxon>
        <taxon>Pseudomonadati</taxon>
        <taxon>Acidobacteriota</taxon>
        <taxon>Terriglobia</taxon>
        <taxon>Candidatus Acidiferrales</taxon>
        <taxon>Candidatus Acidiferrum</taxon>
    </lineage>
</organism>
<feature type="domain" description="MaoC-like" evidence="1">
    <location>
        <begin position="13"/>
        <end position="70"/>
    </location>
</feature>
<dbReference type="PANTHER" id="PTHR42993:SF1">
    <property type="entry name" value="MAOC-LIKE DEHYDRATASE DOMAIN-CONTAINING PROTEIN"/>
    <property type="match status" value="1"/>
</dbReference>
<dbReference type="AlphaFoldDB" id="A0A7V8NQ69"/>
<comment type="caution">
    <text evidence="2">The sequence shown here is derived from an EMBL/GenBank/DDBJ whole genome shotgun (WGS) entry which is preliminary data.</text>
</comment>
<dbReference type="EMBL" id="JACDQQ010001075">
    <property type="protein sequence ID" value="MBA0085524.1"/>
    <property type="molecule type" value="Genomic_DNA"/>
</dbReference>
<dbReference type="Proteomes" id="UP000567293">
    <property type="component" value="Unassembled WGS sequence"/>
</dbReference>
<dbReference type="InterPro" id="IPR029069">
    <property type="entry name" value="HotDog_dom_sf"/>
</dbReference>
<dbReference type="PANTHER" id="PTHR42993">
    <property type="entry name" value="MAOC-LIKE DEHYDRATASE DOMAIN-CONTAINING PROTEIN"/>
    <property type="match status" value="1"/>
</dbReference>
<protein>
    <submittedName>
        <fullName evidence="2">MaoC family dehydratase</fullName>
    </submittedName>
</protein>
<accession>A0A7V8NQ69</accession>
<dbReference type="Pfam" id="PF01575">
    <property type="entry name" value="MaoC_dehydratas"/>
    <property type="match status" value="1"/>
</dbReference>
<keyword evidence="3" id="KW-1185">Reference proteome</keyword>
<dbReference type="SUPFAM" id="SSF54637">
    <property type="entry name" value="Thioesterase/thiol ester dehydrase-isomerase"/>
    <property type="match status" value="1"/>
</dbReference>
<reference evidence="2" key="1">
    <citation type="submission" date="2020-06" db="EMBL/GenBank/DDBJ databases">
        <title>Legume-microbial interactions unlock mineral nutrients during tropical forest succession.</title>
        <authorList>
            <person name="Epihov D.Z."/>
        </authorList>
    </citation>
    <scope>NUCLEOTIDE SEQUENCE [LARGE SCALE GENOMIC DNA]</scope>
    <source>
        <strain evidence="2">Pan2503</strain>
    </source>
</reference>
<dbReference type="Gene3D" id="3.10.129.10">
    <property type="entry name" value="Hotdog Thioesterase"/>
    <property type="match status" value="1"/>
</dbReference>